<dbReference type="EMBL" id="CP002049">
    <property type="protein sequence ID" value="ADI14329.1"/>
    <property type="molecule type" value="Genomic_DNA"/>
</dbReference>
<proteinExistence type="predicted"/>
<dbReference type="InterPro" id="IPR051548">
    <property type="entry name" value="Grx-like_ET"/>
</dbReference>
<dbReference type="STRING" id="649638.Trad_1206"/>
<dbReference type="Proteomes" id="UP000000379">
    <property type="component" value="Chromosome"/>
</dbReference>
<feature type="domain" description="Glutaredoxin" evidence="1">
    <location>
        <begin position="20"/>
        <end position="78"/>
    </location>
</feature>
<dbReference type="PANTHER" id="PTHR34386:SF1">
    <property type="entry name" value="GLUTAREDOXIN-LIKE PROTEIN NRDH"/>
    <property type="match status" value="1"/>
</dbReference>
<dbReference type="CDD" id="cd02976">
    <property type="entry name" value="NrdH"/>
    <property type="match status" value="1"/>
</dbReference>
<dbReference type="PROSITE" id="PS51354">
    <property type="entry name" value="GLUTAREDOXIN_2"/>
    <property type="match status" value="1"/>
</dbReference>
<dbReference type="InterPro" id="IPR036249">
    <property type="entry name" value="Thioredoxin-like_sf"/>
</dbReference>
<name>D7CW66_TRURR</name>
<dbReference type="Pfam" id="PF00462">
    <property type="entry name" value="Glutaredoxin"/>
    <property type="match status" value="1"/>
</dbReference>
<dbReference type="HOGENOM" id="CLU_026126_11_1_0"/>
<accession>D7CW66</accession>
<protein>
    <submittedName>
        <fullName evidence="2">Glutaredoxin</fullName>
    </submittedName>
</protein>
<reference evidence="3" key="1">
    <citation type="submission" date="2010-05" db="EMBL/GenBank/DDBJ databases">
        <title>The complete genome of Truepera radiovictris DSM 17093.</title>
        <authorList>
            <consortium name="US DOE Joint Genome Institute (JGI-PGF)"/>
            <person name="Lucas S."/>
            <person name="Copeland A."/>
            <person name="Lapidus A."/>
            <person name="Glavina del Rio T."/>
            <person name="Dalin E."/>
            <person name="Tice H."/>
            <person name="Bruce D."/>
            <person name="Goodwin L."/>
            <person name="Pitluck S."/>
            <person name="Kyrpides N."/>
            <person name="Mavromatis K."/>
            <person name="Ovchinnikova G."/>
            <person name="Munk A.C."/>
            <person name="Detter J.C."/>
            <person name="Han C."/>
            <person name="Tapia R."/>
            <person name="Land M."/>
            <person name="Hauser L."/>
            <person name="Markowitz V."/>
            <person name="Cheng J.-F."/>
            <person name="Hugenholtz P."/>
            <person name="Woyke T."/>
            <person name="Wu D."/>
            <person name="Tindall B."/>
            <person name="Pomrenke H.G."/>
            <person name="Brambilla E."/>
            <person name="Klenk H.-P."/>
            <person name="Eisen J.A."/>
        </authorList>
    </citation>
    <scope>NUCLEOTIDE SEQUENCE [LARGE SCALE GENOMIC DNA]</scope>
    <source>
        <strain evidence="3">DSM 17093 / CIP 108686 / LMG 22925 / RQ-24</strain>
    </source>
</reference>
<dbReference type="GO" id="GO:0045454">
    <property type="term" value="P:cell redox homeostasis"/>
    <property type="evidence" value="ECO:0007669"/>
    <property type="project" value="TreeGrafter"/>
</dbReference>
<evidence type="ECO:0000313" key="2">
    <source>
        <dbReference type="EMBL" id="ADI14329.1"/>
    </source>
</evidence>
<dbReference type="InterPro" id="IPR002109">
    <property type="entry name" value="Glutaredoxin"/>
</dbReference>
<dbReference type="SUPFAM" id="SSF52833">
    <property type="entry name" value="Thioredoxin-like"/>
    <property type="match status" value="1"/>
</dbReference>
<gene>
    <name evidence="2" type="ordered locus">Trad_1206</name>
</gene>
<sequence length="107" mass="11907">MSDTPQKLDEEGREAPISPITMYTTSWCGDCVVTKSYLQKFAIPFREINIEADPEAAEFVMKVNGGRRSVPTLVYNGDAASLSGFSRAKLDAFLARHQLRPQRPQSV</sequence>
<dbReference type="Gene3D" id="3.40.30.10">
    <property type="entry name" value="Glutaredoxin"/>
    <property type="match status" value="1"/>
</dbReference>
<evidence type="ECO:0000259" key="1">
    <source>
        <dbReference type="Pfam" id="PF00462"/>
    </source>
</evidence>
<organism evidence="2 3">
    <name type="scientific">Truepera radiovictrix (strain DSM 17093 / CIP 108686 / LMG 22925 / RQ-24)</name>
    <dbReference type="NCBI Taxonomy" id="649638"/>
    <lineage>
        <taxon>Bacteria</taxon>
        <taxon>Thermotogati</taxon>
        <taxon>Deinococcota</taxon>
        <taxon>Deinococci</taxon>
        <taxon>Trueperales</taxon>
        <taxon>Trueperaceae</taxon>
        <taxon>Truepera</taxon>
    </lineage>
</organism>
<reference evidence="2 3" key="2">
    <citation type="journal article" date="2011" name="Stand. Genomic Sci.">
        <title>Complete genome sequence of Truepera radiovictrix type strain (RQ-24).</title>
        <authorList>
            <person name="Ivanova N."/>
            <person name="Rohde C."/>
            <person name="Munk C."/>
            <person name="Nolan M."/>
            <person name="Lucas S."/>
            <person name="Del Rio T.G."/>
            <person name="Tice H."/>
            <person name="Deshpande S."/>
            <person name="Cheng J.F."/>
            <person name="Tapia R."/>
            <person name="Han C."/>
            <person name="Goodwin L."/>
            <person name="Pitluck S."/>
            <person name="Liolios K."/>
            <person name="Mavromatis K."/>
            <person name="Mikhailova N."/>
            <person name="Pati A."/>
            <person name="Chen A."/>
            <person name="Palaniappan K."/>
            <person name="Land M."/>
            <person name="Hauser L."/>
            <person name="Chang Y.J."/>
            <person name="Jeffries C.D."/>
            <person name="Brambilla E."/>
            <person name="Rohde M."/>
            <person name="Goker M."/>
            <person name="Tindall B.J."/>
            <person name="Woyke T."/>
            <person name="Bristow J."/>
            <person name="Eisen J.A."/>
            <person name="Markowitz V."/>
            <person name="Hugenholtz P."/>
            <person name="Kyrpides N.C."/>
            <person name="Klenk H.P."/>
            <person name="Lapidus A."/>
        </authorList>
    </citation>
    <scope>NUCLEOTIDE SEQUENCE [LARGE SCALE GENOMIC DNA]</scope>
    <source>
        <strain evidence="3">DSM 17093 / CIP 108686 / LMG 22925 / RQ-24</strain>
    </source>
</reference>
<keyword evidence="3" id="KW-1185">Reference proteome</keyword>
<dbReference type="GO" id="GO:0009055">
    <property type="term" value="F:electron transfer activity"/>
    <property type="evidence" value="ECO:0007669"/>
    <property type="project" value="TreeGrafter"/>
</dbReference>
<evidence type="ECO:0000313" key="3">
    <source>
        <dbReference type="Proteomes" id="UP000000379"/>
    </source>
</evidence>
<dbReference type="PANTHER" id="PTHR34386">
    <property type="entry name" value="GLUTAREDOXIN"/>
    <property type="match status" value="1"/>
</dbReference>
<dbReference type="eggNOG" id="COG0695">
    <property type="taxonomic scope" value="Bacteria"/>
</dbReference>
<dbReference type="KEGG" id="tra:Trad_1206"/>
<dbReference type="AlphaFoldDB" id="D7CW66"/>